<keyword evidence="5" id="KW-1185">Reference proteome</keyword>
<dbReference type="CDD" id="cd00067">
    <property type="entry name" value="GAL4"/>
    <property type="match status" value="1"/>
</dbReference>
<dbReference type="EMBL" id="JAULSR010000001">
    <property type="protein sequence ID" value="KAK0637388.1"/>
    <property type="molecule type" value="Genomic_DNA"/>
</dbReference>
<accession>A0AA40CH68</accession>
<feature type="domain" description="Zn(2)-C6 fungal-type" evidence="3">
    <location>
        <begin position="45"/>
        <end position="75"/>
    </location>
</feature>
<feature type="region of interest" description="Disordered" evidence="2">
    <location>
        <begin position="1"/>
        <end position="37"/>
    </location>
</feature>
<feature type="compositionally biased region" description="Low complexity" evidence="2">
    <location>
        <begin position="106"/>
        <end position="116"/>
    </location>
</feature>
<dbReference type="PANTHER" id="PTHR47431:SF1">
    <property type="entry name" value="ZN(II)2CYS6 TRANSCRIPTION FACTOR (EUROFUNG)"/>
    <property type="match status" value="1"/>
</dbReference>
<evidence type="ECO:0000259" key="3">
    <source>
        <dbReference type="PROSITE" id="PS50048"/>
    </source>
</evidence>
<dbReference type="SUPFAM" id="SSF57701">
    <property type="entry name" value="Zn2/Cys6 DNA-binding domain"/>
    <property type="match status" value="1"/>
</dbReference>
<sequence>MFASFRVPDVAANNTSKKAKKVGGEPPKASSARLPESGRYHTPIACNLCRARKLKCSGGKDRCARCESTGSTCVYSQSARGGGSGKKRARQGPPFPTQTQEDAAVQPQTPEQSEQSPRCHRRQSHHVVSTPAADHQQDDTLSSIDDMVTFSLPMSPEPEHSNTALSQWDQNVSTELDLSSSAGLLAGLHDSELYEFDVSAMTCGDSSTESAAHSVLTSPLSYSPRTGGGTLDFQDLMNDLAAASATSDLSRPATTRPQGVCKCLGSMVQLLEDMGLQRACAEATGIDGFLMCLRSATYACSDVLACNQCRLCSENSMLLATVVQQMGDICCDMGDLLAQEKVASSRRHSVSGSSSSNNSSYNVSGSSHPSKDGSMLEGAIWFGRYSVETPKMRDSLVHNLIVLHLGDLRALLARLKNEIWKKRGAWKLVAEAEEKAERVYYLVQDQGPVY</sequence>
<organism evidence="4 5">
    <name type="scientific">Bombardia bombarda</name>
    <dbReference type="NCBI Taxonomy" id="252184"/>
    <lineage>
        <taxon>Eukaryota</taxon>
        <taxon>Fungi</taxon>
        <taxon>Dikarya</taxon>
        <taxon>Ascomycota</taxon>
        <taxon>Pezizomycotina</taxon>
        <taxon>Sordariomycetes</taxon>
        <taxon>Sordariomycetidae</taxon>
        <taxon>Sordariales</taxon>
        <taxon>Lasiosphaeriaceae</taxon>
        <taxon>Bombardia</taxon>
    </lineage>
</organism>
<dbReference type="AlphaFoldDB" id="A0AA40CH68"/>
<comment type="caution">
    <text evidence="4">The sequence shown here is derived from an EMBL/GenBank/DDBJ whole genome shotgun (WGS) entry which is preliminary data.</text>
</comment>
<dbReference type="Gene3D" id="4.10.240.10">
    <property type="entry name" value="Zn(2)-C6 fungal-type DNA-binding domain"/>
    <property type="match status" value="1"/>
</dbReference>
<name>A0AA40CH68_9PEZI</name>
<dbReference type="InterPro" id="IPR036864">
    <property type="entry name" value="Zn2-C6_fun-type_DNA-bd_sf"/>
</dbReference>
<dbReference type="PANTHER" id="PTHR47431">
    <property type="entry name" value="ZN(II)2CYS6 TRANSCRIPTION FACTOR (EUROFUNG)-RELATED"/>
    <property type="match status" value="1"/>
</dbReference>
<dbReference type="Proteomes" id="UP001174934">
    <property type="component" value="Unassembled WGS sequence"/>
</dbReference>
<dbReference type="GO" id="GO:0008270">
    <property type="term" value="F:zinc ion binding"/>
    <property type="evidence" value="ECO:0007669"/>
    <property type="project" value="InterPro"/>
</dbReference>
<evidence type="ECO:0000256" key="1">
    <source>
        <dbReference type="ARBA" id="ARBA00023242"/>
    </source>
</evidence>
<proteinExistence type="predicted"/>
<evidence type="ECO:0000313" key="5">
    <source>
        <dbReference type="Proteomes" id="UP001174934"/>
    </source>
</evidence>
<keyword evidence="1" id="KW-0539">Nucleus</keyword>
<dbReference type="Pfam" id="PF00172">
    <property type="entry name" value="Zn_clus"/>
    <property type="match status" value="1"/>
</dbReference>
<evidence type="ECO:0000313" key="4">
    <source>
        <dbReference type="EMBL" id="KAK0637388.1"/>
    </source>
</evidence>
<feature type="region of interest" description="Disordered" evidence="2">
    <location>
        <begin position="347"/>
        <end position="372"/>
    </location>
</feature>
<dbReference type="GO" id="GO:0000981">
    <property type="term" value="F:DNA-binding transcription factor activity, RNA polymerase II-specific"/>
    <property type="evidence" value="ECO:0007669"/>
    <property type="project" value="InterPro"/>
</dbReference>
<gene>
    <name evidence="4" type="ORF">B0T17DRAFT_521563</name>
</gene>
<dbReference type="SMART" id="SM00066">
    <property type="entry name" value="GAL4"/>
    <property type="match status" value="1"/>
</dbReference>
<feature type="compositionally biased region" description="Low complexity" evidence="2">
    <location>
        <begin position="350"/>
        <end position="368"/>
    </location>
</feature>
<protein>
    <recommendedName>
        <fullName evidence="3">Zn(2)-C6 fungal-type domain-containing protein</fullName>
    </recommendedName>
</protein>
<reference evidence="4" key="1">
    <citation type="submission" date="2023-06" db="EMBL/GenBank/DDBJ databases">
        <title>Genome-scale phylogeny and comparative genomics of the fungal order Sordariales.</title>
        <authorList>
            <consortium name="Lawrence Berkeley National Laboratory"/>
            <person name="Hensen N."/>
            <person name="Bonometti L."/>
            <person name="Westerberg I."/>
            <person name="Brannstrom I.O."/>
            <person name="Guillou S."/>
            <person name="Cros-Aarteil S."/>
            <person name="Calhoun S."/>
            <person name="Haridas S."/>
            <person name="Kuo A."/>
            <person name="Mondo S."/>
            <person name="Pangilinan J."/>
            <person name="Riley R."/>
            <person name="LaButti K."/>
            <person name="Andreopoulos B."/>
            <person name="Lipzen A."/>
            <person name="Chen C."/>
            <person name="Yanf M."/>
            <person name="Daum C."/>
            <person name="Ng V."/>
            <person name="Clum A."/>
            <person name="Steindorff A."/>
            <person name="Ohm R."/>
            <person name="Martin F."/>
            <person name="Silar P."/>
            <person name="Natvig D."/>
            <person name="Lalanne C."/>
            <person name="Gautier V."/>
            <person name="Ament-velasquez S.L."/>
            <person name="Kruys A."/>
            <person name="Hutchinson M.I."/>
            <person name="Powell A.J."/>
            <person name="Barry K."/>
            <person name="Miller A.N."/>
            <person name="Grigoriev I.V."/>
            <person name="Debuchy R."/>
            <person name="Gladieux P."/>
            <person name="Thoren M.H."/>
            <person name="Johannesson H."/>
        </authorList>
    </citation>
    <scope>NUCLEOTIDE SEQUENCE</scope>
    <source>
        <strain evidence="4">SMH3391-2</strain>
    </source>
</reference>
<evidence type="ECO:0000256" key="2">
    <source>
        <dbReference type="SAM" id="MobiDB-lite"/>
    </source>
</evidence>
<feature type="region of interest" description="Disordered" evidence="2">
    <location>
        <begin position="73"/>
        <end position="139"/>
    </location>
</feature>
<dbReference type="InterPro" id="IPR001138">
    <property type="entry name" value="Zn2Cys6_DnaBD"/>
</dbReference>
<dbReference type="PROSITE" id="PS50048">
    <property type="entry name" value="ZN2_CY6_FUNGAL_2"/>
    <property type="match status" value="1"/>
</dbReference>
<dbReference type="PROSITE" id="PS00463">
    <property type="entry name" value="ZN2_CY6_FUNGAL_1"/>
    <property type="match status" value="1"/>
</dbReference>